<sequence length="192" mass="21314">MAAVVTQRSAAAVLTLGQIKQQCNIDLDMTDDDELLTLMERAAVRACEGKLKGPLLTASYRETFGQWPLIPSLLLQTANAKSVQSIMLRQAGQVVEWHDFVALEDGPHLFIRPRAAWPKIDAAPDAIQINYSAGFGAAGDRVPEDIQQWLLYRVGTFYEFREQFIAGTIVTDLPKSFVDEMLTPYAMQVVAL</sequence>
<dbReference type="NCBIfam" id="TIGR02215">
    <property type="entry name" value="phage_chp_gp8"/>
    <property type="match status" value="1"/>
</dbReference>
<proteinExistence type="predicted"/>
<gene>
    <name evidence="1" type="ORF">D1345_10595</name>
</gene>
<evidence type="ECO:0008006" key="3">
    <source>
        <dbReference type="Google" id="ProtNLM"/>
    </source>
</evidence>
<accession>A0AAD0RQA8</accession>
<dbReference type="RefSeq" id="WP_019100055.1">
    <property type="nucleotide sequence ID" value="NZ_CP031968.1"/>
</dbReference>
<evidence type="ECO:0000313" key="2">
    <source>
        <dbReference type="Proteomes" id="UP000259465"/>
    </source>
</evidence>
<dbReference type="Gene3D" id="1.10.3230.30">
    <property type="entry name" value="Phage gp6-like head-tail connector protein"/>
    <property type="match status" value="1"/>
</dbReference>
<dbReference type="AlphaFoldDB" id="A0AAD0RQA8"/>
<evidence type="ECO:0000313" key="1">
    <source>
        <dbReference type="EMBL" id="AXT46610.1"/>
    </source>
</evidence>
<dbReference type="KEGG" id="crz:D1345_10595"/>
<dbReference type="CDD" id="cd08054">
    <property type="entry name" value="gp6"/>
    <property type="match status" value="2"/>
</dbReference>
<dbReference type="Proteomes" id="UP000259465">
    <property type="component" value="Chromosome"/>
</dbReference>
<organism evidence="1 2">
    <name type="scientific">Chromobacterium rhizoryzae</name>
    <dbReference type="NCBI Taxonomy" id="1778675"/>
    <lineage>
        <taxon>Bacteria</taxon>
        <taxon>Pseudomonadati</taxon>
        <taxon>Pseudomonadota</taxon>
        <taxon>Betaproteobacteria</taxon>
        <taxon>Neisseriales</taxon>
        <taxon>Chromobacteriaceae</taxon>
        <taxon>Chromobacterium</taxon>
    </lineage>
</organism>
<protein>
    <recommendedName>
        <fullName evidence="3">Phage gp6-like head-tail connector protein</fullName>
    </recommendedName>
</protein>
<reference evidence="1 2" key="1">
    <citation type="submission" date="2018-08" db="EMBL/GenBank/DDBJ databases">
        <title>Complete genome sequence of JP2-74.</title>
        <authorList>
            <person name="Wu L."/>
        </authorList>
    </citation>
    <scope>NUCLEOTIDE SEQUENCE [LARGE SCALE GENOMIC DNA]</scope>
    <source>
        <strain evidence="1 2">JP2-74</strain>
    </source>
</reference>
<dbReference type="EMBL" id="CP031968">
    <property type="protein sequence ID" value="AXT46610.1"/>
    <property type="molecule type" value="Genomic_DNA"/>
</dbReference>
<dbReference type="InterPro" id="IPR011738">
    <property type="entry name" value="Phage_CHP"/>
</dbReference>
<name>A0AAD0RQA8_9NEIS</name>
<keyword evidence="2" id="KW-1185">Reference proteome</keyword>